<evidence type="ECO:0000313" key="1">
    <source>
        <dbReference type="EMBL" id="SVE38371.1"/>
    </source>
</evidence>
<name>A0A383D1U1_9ZZZZ</name>
<accession>A0A383D1U1</accession>
<sequence length="37" mass="4338">MTFLAFALILARGTFAFASLLYYWRRRAKILPNENDS</sequence>
<dbReference type="EMBL" id="UINC01213546">
    <property type="protein sequence ID" value="SVE38371.1"/>
    <property type="molecule type" value="Genomic_DNA"/>
</dbReference>
<protein>
    <submittedName>
        <fullName evidence="1">Uncharacterized protein</fullName>
    </submittedName>
</protein>
<organism evidence="1">
    <name type="scientific">marine metagenome</name>
    <dbReference type="NCBI Taxonomy" id="408172"/>
    <lineage>
        <taxon>unclassified sequences</taxon>
        <taxon>metagenomes</taxon>
        <taxon>ecological metagenomes</taxon>
    </lineage>
</organism>
<dbReference type="AlphaFoldDB" id="A0A383D1U1"/>
<gene>
    <name evidence="1" type="ORF">METZ01_LOCUS491225</name>
</gene>
<reference evidence="1" key="1">
    <citation type="submission" date="2018-05" db="EMBL/GenBank/DDBJ databases">
        <authorList>
            <person name="Lanie J.A."/>
            <person name="Ng W.-L."/>
            <person name="Kazmierczak K.M."/>
            <person name="Andrzejewski T.M."/>
            <person name="Davidsen T.M."/>
            <person name="Wayne K.J."/>
            <person name="Tettelin H."/>
            <person name="Glass J.I."/>
            <person name="Rusch D."/>
            <person name="Podicherti R."/>
            <person name="Tsui H.-C.T."/>
            <person name="Winkler M.E."/>
        </authorList>
    </citation>
    <scope>NUCLEOTIDE SEQUENCE</scope>
</reference>
<proteinExistence type="predicted"/>